<organism evidence="16 17">
    <name type="scientific">Halocaridina rubra</name>
    <name type="common">Hawaiian red shrimp</name>
    <dbReference type="NCBI Taxonomy" id="373956"/>
    <lineage>
        <taxon>Eukaryota</taxon>
        <taxon>Metazoa</taxon>
        <taxon>Ecdysozoa</taxon>
        <taxon>Arthropoda</taxon>
        <taxon>Crustacea</taxon>
        <taxon>Multicrustacea</taxon>
        <taxon>Malacostraca</taxon>
        <taxon>Eumalacostraca</taxon>
        <taxon>Eucarida</taxon>
        <taxon>Decapoda</taxon>
        <taxon>Pleocyemata</taxon>
        <taxon>Caridea</taxon>
        <taxon>Atyoidea</taxon>
        <taxon>Atyidae</taxon>
        <taxon>Halocaridina</taxon>
    </lineage>
</organism>
<accession>A0AAN8XQX3</accession>
<keyword evidence="17" id="KW-1185">Reference proteome</keyword>
<dbReference type="GO" id="GO:0005794">
    <property type="term" value="C:Golgi apparatus"/>
    <property type="evidence" value="ECO:0007669"/>
    <property type="project" value="TreeGrafter"/>
</dbReference>
<evidence type="ECO:0000256" key="2">
    <source>
        <dbReference type="ARBA" id="ARBA00004245"/>
    </source>
</evidence>
<dbReference type="PANTHER" id="PTHR31543:SF0">
    <property type="entry name" value="DYNEIN REGULATORY COMPLEX SUBUNIT 4"/>
    <property type="match status" value="1"/>
</dbReference>
<dbReference type="AlphaFoldDB" id="A0AAN8XQX3"/>
<dbReference type="GO" id="GO:0008017">
    <property type="term" value="F:microtubule binding"/>
    <property type="evidence" value="ECO:0007669"/>
    <property type="project" value="InterPro"/>
</dbReference>
<evidence type="ECO:0000256" key="8">
    <source>
        <dbReference type="ARBA" id="ARBA00023054"/>
    </source>
</evidence>
<name>A0AAN8XQX3_HALRR</name>
<feature type="non-terminal residue" evidence="16">
    <location>
        <position position="1"/>
    </location>
</feature>
<evidence type="ECO:0000256" key="7">
    <source>
        <dbReference type="ARBA" id="ARBA00022846"/>
    </source>
</evidence>
<keyword evidence="6" id="KW-0493">Microtubule</keyword>
<feature type="region of interest" description="Disordered" evidence="14">
    <location>
        <begin position="1"/>
        <end position="26"/>
    </location>
</feature>
<comment type="subcellular location">
    <subcellularLocation>
        <location evidence="1">Cell projection</location>
        <location evidence="1">Cilium</location>
        <location evidence="1">Flagellum</location>
    </subcellularLocation>
    <subcellularLocation>
        <location evidence="2">Cytoplasm</location>
        <location evidence="2">Cytoskeleton</location>
    </subcellularLocation>
</comment>
<evidence type="ECO:0000256" key="6">
    <source>
        <dbReference type="ARBA" id="ARBA00022701"/>
    </source>
</evidence>
<evidence type="ECO:0000256" key="4">
    <source>
        <dbReference type="ARBA" id="ARBA00021301"/>
    </source>
</evidence>
<gene>
    <name evidence="16" type="primary">GAS8</name>
    <name evidence="16" type="ORF">SK128_010027</name>
</gene>
<sequence length="491" mass="57038">PPKKKGDKGKGKGGKKAGSGKSQALIDGIPISSMSKEQLEGHVIRLRNELEREREERNYVQTELERVQRLWQVAAENLENVRSELRHKDVEIADAEEKHQQEINVYQQKMKHLMFTHENTLTQLQVESEQALLNLHQDSVSEENRVVQEREDLRTQLRETESNYIAIIANMKVENSKALDALRQEFECEGAAMEAKSVQRMNALQNQLDLKRKTELVAQEEKKNKFLSTIMSNNEKTFTEMKKYYSDITATNLKLITELKAELAEQKEREHKLEQEMGVAVTSRSRLENEVMNLRKKLADTQRSVQRSKRDKESYLTSQAQVKVLTSEKEALQWELEVLRQKAETIEQERKELYDHFVAVVGEVQQRSELRNVVLEKRLNQVSEHLEKKEAVLSEVLSAANLDPASFSHVSHQLEDAKQLRQYKKFSVDSYFYNFFLQTTQTIVDEKNKLVGGLREEVATLRRMYTDLMDKYQTSVNTRRKSGTKLPNISI</sequence>
<evidence type="ECO:0000313" key="17">
    <source>
        <dbReference type="Proteomes" id="UP001381693"/>
    </source>
</evidence>
<keyword evidence="7" id="KW-0282">Flagellum</keyword>
<comment type="caution">
    <text evidence="16">The sequence shown here is derived from an EMBL/GenBank/DDBJ whole genome shotgun (WGS) entry which is preliminary data.</text>
</comment>
<evidence type="ECO:0000256" key="9">
    <source>
        <dbReference type="ARBA" id="ARBA00023069"/>
    </source>
</evidence>
<evidence type="ECO:0000256" key="12">
    <source>
        <dbReference type="ARBA" id="ARBA00031568"/>
    </source>
</evidence>
<dbReference type="Proteomes" id="UP001381693">
    <property type="component" value="Unassembled WGS sequence"/>
</dbReference>
<keyword evidence="10" id="KW-0206">Cytoskeleton</keyword>
<comment type="similarity">
    <text evidence="3">Belongs to the DRC4 family.</text>
</comment>
<dbReference type="GO" id="GO:0048870">
    <property type="term" value="P:cell motility"/>
    <property type="evidence" value="ECO:0007669"/>
    <property type="project" value="InterPro"/>
</dbReference>
<evidence type="ECO:0000256" key="14">
    <source>
        <dbReference type="SAM" id="MobiDB-lite"/>
    </source>
</evidence>
<dbReference type="PANTHER" id="PTHR31543">
    <property type="entry name" value="DYNEIN REGULATORY COMPLEX SUBUNIT 4"/>
    <property type="match status" value="1"/>
</dbReference>
<feature type="compositionally biased region" description="Basic residues" evidence="14">
    <location>
        <begin position="1"/>
        <end position="15"/>
    </location>
</feature>
<keyword evidence="5" id="KW-0963">Cytoplasm</keyword>
<feature type="coiled-coil region" evidence="13">
    <location>
        <begin position="256"/>
        <end position="356"/>
    </location>
</feature>
<dbReference type="GO" id="GO:0005874">
    <property type="term" value="C:microtubule"/>
    <property type="evidence" value="ECO:0007669"/>
    <property type="project" value="UniProtKB-KW"/>
</dbReference>
<feature type="domain" description="Growth arrest-specific protein 8" evidence="15">
    <location>
        <begin position="230"/>
        <end position="417"/>
    </location>
</feature>
<evidence type="ECO:0000313" key="16">
    <source>
        <dbReference type="EMBL" id="KAK7082580.1"/>
    </source>
</evidence>
<evidence type="ECO:0000256" key="1">
    <source>
        <dbReference type="ARBA" id="ARBA00004230"/>
    </source>
</evidence>
<keyword evidence="11" id="KW-0966">Cell projection</keyword>
<dbReference type="GO" id="GO:0031267">
    <property type="term" value="F:small GTPase binding"/>
    <property type="evidence" value="ECO:0007669"/>
    <property type="project" value="InterPro"/>
</dbReference>
<keyword evidence="9" id="KW-0969">Cilium</keyword>
<evidence type="ECO:0000256" key="11">
    <source>
        <dbReference type="ARBA" id="ARBA00023273"/>
    </source>
</evidence>
<evidence type="ECO:0000256" key="3">
    <source>
        <dbReference type="ARBA" id="ARBA00009859"/>
    </source>
</evidence>
<dbReference type="InterPro" id="IPR039308">
    <property type="entry name" value="GAS8"/>
</dbReference>
<dbReference type="InterPro" id="IPR025593">
    <property type="entry name" value="GAS8_dom"/>
</dbReference>
<evidence type="ECO:0000256" key="5">
    <source>
        <dbReference type="ARBA" id="ARBA00022490"/>
    </source>
</evidence>
<dbReference type="Pfam" id="PF13851">
    <property type="entry name" value="GAS"/>
    <property type="match status" value="1"/>
</dbReference>
<proteinExistence type="inferred from homology"/>
<keyword evidence="8 13" id="KW-0175">Coiled coil</keyword>
<evidence type="ECO:0000259" key="15">
    <source>
        <dbReference type="Pfam" id="PF13851"/>
    </source>
</evidence>
<dbReference type="EMBL" id="JAXCGZ010003960">
    <property type="protein sequence ID" value="KAK7082580.1"/>
    <property type="molecule type" value="Genomic_DNA"/>
</dbReference>
<evidence type="ECO:0000256" key="13">
    <source>
        <dbReference type="SAM" id="Coils"/>
    </source>
</evidence>
<feature type="coiled-coil region" evidence="13">
    <location>
        <begin position="36"/>
        <end position="98"/>
    </location>
</feature>
<reference evidence="16 17" key="1">
    <citation type="submission" date="2023-11" db="EMBL/GenBank/DDBJ databases">
        <title>Halocaridina rubra genome assembly.</title>
        <authorList>
            <person name="Smith C."/>
        </authorList>
    </citation>
    <scope>NUCLEOTIDE SEQUENCE [LARGE SCALE GENOMIC DNA]</scope>
    <source>
        <strain evidence="16">EP-1</strain>
        <tissue evidence="16">Whole</tissue>
    </source>
</reference>
<evidence type="ECO:0000256" key="10">
    <source>
        <dbReference type="ARBA" id="ARBA00023212"/>
    </source>
</evidence>
<protein>
    <recommendedName>
        <fullName evidence="4">Dynein regulatory complex subunit 4</fullName>
    </recommendedName>
    <alternativeName>
        <fullName evidence="12">Growth arrest-specific protein 8</fullName>
    </alternativeName>
</protein>
<dbReference type="GO" id="GO:0031514">
    <property type="term" value="C:motile cilium"/>
    <property type="evidence" value="ECO:0007669"/>
    <property type="project" value="UniProtKB-SubCell"/>
</dbReference>